<accession>A0A0A0HV91</accession>
<keyword evidence="2" id="KW-1185">Reference proteome</keyword>
<dbReference type="KEGG" id="pbn:PADG_11349"/>
<protein>
    <submittedName>
        <fullName evidence="1">Uncharacterized protein</fullName>
    </submittedName>
</protein>
<dbReference type="RefSeq" id="XP_010757902.1">
    <property type="nucleotide sequence ID" value="XM_010759600.1"/>
</dbReference>
<dbReference type="Proteomes" id="UP000001628">
    <property type="component" value="Unassembled WGS sequence"/>
</dbReference>
<organism evidence="1 2">
    <name type="scientific">Paracoccidioides brasiliensis (strain Pb18)</name>
    <dbReference type="NCBI Taxonomy" id="502780"/>
    <lineage>
        <taxon>Eukaryota</taxon>
        <taxon>Fungi</taxon>
        <taxon>Dikarya</taxon>
        <taxon>Ascomycota</taxon>
        <taxon>Pezizomycotina</taxon>
        <taxon>Eurotiomycetes</taxon>
        <taxon>Eurotiomycetidae</taxon>
        <taxon>Onygenales</taxon>
        <taxon>Ajellomycetaceae</taxon>
        <taxon>Paracoccidioides</taxon>
    </lineage>
</organism>
<evidence type="ECO:0000313" key="1">
    <source>
        <dbReference type="EMBL" id="KGM92522.1"/>
    </source>
</evidence>
<dbReference type="GeneID" id="22587246"/>
<name>A0A0A0HV91_PARBD</name>
<gene>
    <name evidence="1" type="ORF">PADG_11349</name>
</gene>
<dbReference type="VEuPathDB" id="FungiDB:PADG_11349"/>
<dbReference type="InParanoid" id="A0A0A0HV91"/>
<reference evidence="1 2" key="1">
    <citation type="journal article" date="2011" name="PLoS Genet.">
        <title>Comparative genomic analysis of human fungal pathogens causing paracoccidioidomycosis.</title>
        <authorList>
            <person name="Desjardins C.A."/>
            <person name="Champion M.D."/>
            <person name="Holder J.W."/>
            <person name="Muszewska A."/>
            <person name="Goldberg J."/>
            <person name="Bailao A.M."/>
            <person name="Brigido M.M."/>
            <person name="Ferreira M.E."/>
            <person name="Garcia A.M."/>
            <person name="Grynberg M."/>
            <person name="Gujja S."/>
            <person name="Heiman D.I."/>
            <person name="Henn M.R."/>
            <person name="Kodira C.D."/>
            <person name="Leon-Narvaez H."/>
            <person name="Longo L.V."/>
            <person name="Ma L.J."/>
            <person name="Malavazi I."/>
            <person name="Matsuo A.L."/>
            <person name="Morais F.V."/>
            <person name="Pereira M."/>
            <person name="Rodriguez-Brito S."/>
            <person name="Sakthikumar S."/>
            <person name="Salem-Izacc S.M."/>
            <person name="Sykes S.M."/>
            <person name="Teixeira M.M."/>
            <person name="Vallejo M.C."/>
            <person name="Walter M.E."/>
            <person name="Yandava C."/>
            <person name="Young S."/>
            <person name="Zeng Q."/>
            <person name="Zucker J."/>
            <person name="Felipe M.S."/>
            <person name="Goldman G.H."/>
            <person name="Haas B.J."/>
            <person name="McEwen J.G."/>
            <person name="Nino-Vega G."/>
            <person name="Puccia R."/>
            <person name="San-Blas G."/>
            <person name="Soares C.M."/>
            <person name="Birren B.W."/>
            <person name="Cuomo C.A."/>
        </authorList>
    </citation>
    <scope>NUCLEOTIDE SEQUENCE [LARGE SCALE GENOMIC DNA]</scope>
    <source>
        <strain evidence="1 2">Pb18</strain>
    </source>
</reference>
<evidence type="ECO:0000313" key="2">
    <source>
        <dbReference type="Proteomes" id="UP000001628"/>
    </source>
</evidence>
<dbReference type="HOGENOM" id="CLU_2498466_0_0_1"/>
<dbReference type="EMBL" id="KN275958">
    <property type="protein sequence ID" value="KGM92522.1"/>
    <property type="molecule type" value="Genomic_DNA"/>
</dbReference>
<proteinExistence type="predicted"/>
<dbReference type="AlphaFoldDB" id="A0A0A0HV91"/>
<sequence length="86" mass="9428">MGWKIKPKTTLECQITICGLTLTNGQGSVVKNFAIIVVPGNEDVKLKSHSTIPQQYQQEKVPLFYPNGSTLPEAPMQLLQVQTSTA</sequence>